<dbReference type="AlphaFoldDB" id="A0A5C5XVB4"/>
<evidence type="ECO:0000259" key="4">
    <source>
        <dbReference type="Pfam" id="PF22124"/>
    </source>
</evidence>
<comment type="caution">
    <text evidence="5">The sequence shown here is derived from an EMBL/GenBank/DDBJ whole genome shotgun (WGS) entry which is preliminary data.</text>
</comment>
<evidence type="ECO:0000313" key="6">
    <source>
        <dbReference type="Proteomes" id="UP000317238"/>
    </source>
</evidence>
<dbReference type="Pfam" id="PF14498">
    <property type="entry name" value="Glyco_hyd_65N_2"/>
    <property type="match status" value="1"/>
</dbReference>
<name>A0A5C5XVB4_9PLAN</name>
<dbReference type="EMBL" id="SJPL01000002">
    <property type="protein sequence ID" value="TWT65532.1"/>
    <property type="molecule type" value="Genomic_DNA"/>
</dbReference>
<evidence type="ECO:0000256" key="1">
    <source>
        <dbReference type="SAM" id="MobiDB-lite"/>
    </source>
</evidence>
<evidence type="ECO:0000313" key="5">
    <source>
        <dbReference type="EMBL" id="TWT65532.1"/>
    </source>
</evidence>
<dbReference type="Pfam" id="PF22124">
    <property type="entry name" value="Glyco_hydro_95_cat"/>
    <property type="match status" value="1"/>
</dbReference>
<dbReference type="PANTHER" id="PTHR31084">
    <property type="entry name" value="ALPHA-L-FUCOSIDASE 2"/>
    <property type="match status" value="1"/>
</dbReference>
<dbReference type="InterPro" id="IPR049053">
    <property type="entry name" value="AFCA-like_C"/>
</dbReference>
<feature type="domain" description="Glycosyl hydrolase family 95 catalytic" evidence="4">
    <location>
        <begin position="327"/>
        <end position="731"/>
    </location>
</feature>
<dbReference type="InterPro" id="IPR054363">
    <property type="entry name" value="GH95_cat"/>
</dbReference>
<dbReference type="OrthoDB" id="9802600at2"/>
<reference evidence="5 6" key="1">
    <citation type="submission" date="2019-02" db="EMBL/GenBank/DDBJ databases">
        <title>Deep-cultivation of Planctomycetes and their phenomic and genomic characterization uncovers novel biology.</title>
        <authorList>
            <person name="Wiegand S."/>
            <person name="Jogler M."/>
            <person name="Boedeker C."/>
            <person name="Pinto D."/>
            <person name="Vollmers J."/>
            <person name="Rivas-Marin E."/>
            <person name="Kohn T."/>
            <person name="Peeters S.H."/>
            <person name="Heuer A."/>
            <person name="Rast P."/>
            <person name="Oberbeckmann S."/>
            <person name="Bunk B."/>
            <person name="Jeske O."/>
            <person name="Meyerdierks A."/>
            <person name="Storesund J.E."/>
            <person name="Kallscheuer N."/>
            <person name="Luecker S."/>
            <person name="Lage O.M."/>
            <person name="Pohl T."/>
            <person name="Merkel B.J."/>
            <person name="Hornburger P."/>
            <person name="Mueller R.-W."/>
            <person name="Bruemmer F."/>
            <person name="Labrenz M."/>
            <person name="Spormann A.M."/>
            <person name="Op Den Camp H."/>
            <person name="Overmann J."/>
            <person name="Amann R."/>
            <person name="Jetten M.S.M."/>
            <person name="Mascher T."/>
            <person name="Medema M.H."/>
            <person name="Devos D.P."/>
            <person name="Kaster A.-K."/>
            <person name="Ovreas L."/>
            <person name="Rohde M."/>
            <person name="Galperin M.Y."/>
            <person name="Jogler C."/>
        </authorList>
    </citation>
    <scope>NUCLEOTIDE SEQUENCE [LARGE SCALE GENOMIC DNA]</scope>
    <source>
        <strain evidence="5 6">Pan14r</strain>
    </source>
</reference>
<dbReference type="RefSeq" id="WP_146440849.1">
    <property type="nucleotide sequence ID" value="NZ_SJPL01000002.1"/>
</dbReference>
<sequence length="818" mass="90791">MIALFNRCLLATWFVAGVIGHVDAVVPSGARLSDGRAALLEESASELTGQAVAPDAPSVMWYRQPARNWNEALPIGNGRLGGMVYGGVNREWIQLNEDSLWSGAKFDHMMPNGPEVLKQARELMFADRYGEAEKLIADKFLSVRLPSGTHTYQTLGDLELTFPDALKVVNYRRDLDLDQAVARVRYEVDGVGYLREVFSSPVDQCIVVRISSDKPGKVNFDARLQRQHHAEVESLGDAELVMSGQARSTNTRRQDTQGFPTHSQGVRFAARMKIVPEGGTVTATDGKLQVAGADAAVILLTAATSFRDEDPLGVSQTQLAEAAGKAFDRLYRDHVTEHRRLFRRVSLQLGDSETENQPTDIRLAALEQGHSDPQLYALYFQFGRYLLISSSRPGCSAANLQGLWADGFSPPWNADYHININIQMNYWMAQSCNLAECHEPFFDFVESLVPSGRKTAKTMFGCNGFVAGHTSDLWANSSIFGKPRYGMWVTGPAWCSRQFWERWLFSGDREFLRERAYPTMKEAAEFFVDLLVEDPSTGKLVSGPTTSPENNIKAPDGSRGALSMGPAMDQQIIYELFTHCILASEILDKDHDFREQLMNLRARLADPVKVGADGRVLEWQEGLEEVAKGHRHVSHLYALHPSWQISPGTTPQWATAARKTIDHRLAHGGGHTGWSRAWIINFYARLLDGEKCDENLQALLIKSTLPNLFDTHPPFQIDGNLGATAGIAEMLLQSHEQANDGLPVIVLLPALPKAWGEGAVKGLRARGGFEVDITWKDGKLAAAKLHSRIGRPCQVRYGNKTIDLQTEVDASYDLKDRF</sequence>
<feature type="region of interest" description="Disordered" evidence="1">
    <location>
        <begin position="539"/>
        <end position="561"/>
    </location>
</feature>
<keyword evidence="6" id="KW-1185">Reference proteome</keyword>
<accession>A0A5C5XVB4</accession>
<dbReference type="InterPro" id="IPR008928">
    <property type="entry name" value="6-hairpin_glycosidase_sf"/>
</dbReference>
<dbReference type="GO" id="GO:0004560">
    <property type="term" value="F:alpha-L-fucosidase activity"/>
    <property type="evidence" value="ECO:0007669"/>
    <property type="project" value="InterPro"/>
</dbReference>
<dbReference type="Gene3D" id="2.70.98.50">
    <property type="entry name" value="putative glycoside hydrolase family protein from bacillus halodurans"/>
    <property type="match status" value="1"/>
</dbReference>
<feature type="domain" description="Glycosyl hydrolase family 95 N-terminal" evidence="2">
    <location>
        <begin position="60"/>
        <end position="308"/>
    </location>
</feature>
<dbReference type="PIRSF" id="PIRSF007663">
    <property type="entry name" value="UCP007663"/>
    <property type="match status" value="1"/>
</dbReference>
<dbReference type="Proteomes" id="UP000317238">
    <property type="component" value="Unassembled WGS sequence"/>
</dbReference>
<feature type="domain" description="Alpha fucosidase A-like C-terminal" evidence="3">
    <location>
        <begin position="737"/>
        <end position="802"/>
    </location>
</feature>
<dbReference type="InterPro" id="IPR016518">
    <property type="entry name" value="Alpha-L-fucosidase"/>
</dbReference>
<dbReference type="Pfam" id="PF21307">
    <property type="entry name" value="Glyco_hydro_95_C"/>
    <property type="match status" value="1"/>
</dbReference>
<organism evidence="5 6">
    <name type="scientific">Crateriforma conspicua</name>
    <dbReference type="NCBI Taxonomy" id="2527996"/>
    <lineage>
        <taxon>Bacteria</taxon>
        <taxon>Pseudomonadati</taxon>
        <taxon>Planctomycetota</taxon>
        <taxon>Planctomycetia</taxon>
        <taxon>Planctomycetales</taxon>
        <taxon>Planctomycetaceae</taxon>
        <taxon>Crateriforma</taxon>
    </lineage>
</organism>
<evidence type="ECO:0000259" key="2">
    <source>
        <dbReference type="Pfam" id="PF14498"/>
    </source>
</evidence>
<proteinExistence type="predicted"/>
<dbReference type="GO" id="GO:0005975">
    <property type="term" value="P:carbohydrate metabolic process"/>
    <property type="evidence" value="ECO:0007669"/>
    <property type="project" value="InterPro"/>
</dbReference>
<dbReference type="PANTHER" id="PTHR31084:SF0">
    <property type="entry name" value="ALPHA-L-FUCOSIDASE 2"/>
    <property type="match status" value="1"/>
</dbReference>
<gene>
    <name evidence="5" type="ORF">Pan14r_50780</name>
</gene>
<protein>
    <submittedName>
        <fullName evidence="5">Uncharacterized protein</fullName>
    </submittedName>
</protein>
<evidence type="ECO:0000259" key="3">
    <source>
        <dbReference type="Pfam" id="PF21307"/>
    </source>
</evidence>
<dbReference type="InterPro" id="IPR013780">
    <property type="entry name" value="Glyco_hydro_b"/>
</dbReference>
<dbReference type="InterPro" id="IPR027414">
    <property type="entry name" value="GH95_N_dom"/>
</dbReference>
<dbReference type="Gene3D" id="2.60.40.1180">
    <property type="entry name" value="Golgi alpha-mannosidase II"/>
    <property type="match status" value="1"/>
</dbReference>
<dbReference type="SUPFAM" id="SSF48208">
    <property type="entry name" value="Six-hairpin glycosidases"/>
    <property type="match status" value="1"/>
</dbReference>